<dbReference type="GO" id="GO:0016301">
    <property type="term" value="F:kinase activity"/>
    <property type="evidence" value="ECO:0007669"/>
    <property type="project" value="UniProtKB-KW"/>
</dbReference>
<dbReference type="Proteomes" id="UP000735302">
    <property type="component" value="Unassembled WGS sequence"/>
</dbReference>
<protein>
    <submittedName>
        <fullName evidence="2">Serine/threonine-protein kinase d1</fullName>
    </submittedName>
</protein>
<feature type="domain" description="Serine/threonine-protein kinase D1-3-like ubiquitin-like" evidence="1">
    <location>
        <begin position="18"/>
        <end position="68"/>
    </location>
</feature>
<keyword evidence="2" id="KW-0418">Kinase</keyword>
<keyword evidence="2" id="KW-0808">Transferase</keyword>
<dbReference type="EMBL" id="BLXT01006232">
    <property type="protein sequence ID" value="GFO30167.1"/>
    <property type="molecule type" value="Genomic_DNA"/>
</dbReference>
<proteinExistence type="predicted"/>
<organism evidence="2 3">
    <name type="scientific">Plakobranchus ocellatus</name>
    <dbReference type="NCBI Taxonomy" id="259542"/>
    <lineage>
        <taxon>Eukaryota</taxon>
        <taxon>Metazoa</taxon>
        <taxon>Spiralia</taxon>
        <taxon>Lophotrochozoa</taxon>
        <taxon>Mollusca</taxon>
        <taxon>Gastropoda</taxon>
        <taxon>Heterobranchia</taxon>
        <taxon>Euthyneura</taxon>
        <taxon>Panpulmonata</taxon>
        <taxon>Sacoglossa</taxon>
        <taxon>Placobranchoidea</taxon>
        <taxon>Plakobranchidae</taxon>
        <taxon>Plakobranchus</taxon>
    </lineage>
</organism>
<dbReference type="Pfam" id="PF25525">
    <property type="entry name" value="Ubiquitin_PRKD1_N"/>
    <property type="match status" value="1"/>
</dbReference>
<evidence type="ECO:0000259" key="1">
    <source>
        <dbReference type="Pfam" id="PF25525"/>
    </source>
</evidence>
<keyword evidence="3" id="KW-1185">Reference proteome</keyword>
<name>A0AAV4CFW9_9GAST</name>
<sequence>MRQFCVPPHKRMRWNNDFTHSQFPEHGFYNTVDKILLFRHDATDCNILRKVTTPTDVRDGCLIEVVLSGFLPPSGSACGDGSGKQRLSDRAKKLETKMMSRFVRGINSCDTINVSEGTVSEFEIFYLGDSVGSSQSLTVLAACPLTWTLIRS</sequence>
<evidence type="ECO:0000313" key="3">
    <source>
        <dbReference type="Proteomes" id="UP000735302"/>
    </source>
</evidence>
<dbReference type="InterPro" id="IPR057764">
    <property type="entry name" value="Ubiquitin_PRKD1-3_N"/>
</dbReference>
<comment type="caution">
    <text evidence="2">The sequence shown here is derived from an EMBL/GenBank/DDBJ whole genome shotgun (WGS) entry which is preliminary data.</text>
</comment>
<reference evidence="2 3" key="1">
    <citation type="journal article" date="2021" name="Elife">
        <title>Chloroplast acquisition without the gene transfer in kleptoplastic sea slugs, Plakobranchus ocellatus.</title>
        <authorList>
            <person name="Maeda T."/>
            <person name="Takahashi S."/>
            <person name="Yoshida T."/>
            <person name="Shimamura S."/>
            <person name="Takaki Y."/>
            <person name="Nagai Y."/>
            <person name="Toyoda A."/>
            <person name="Suzuki Y."/>
            <person name="Arimoto A."/>
            <person name="Ishii H."/>
            <person name="Satoh N."/>
            <person name="Nishiyama T."/>
            <person name="Hasebe M."/>
            <person name="Maruyama T."/>
            <person name="Minagawa J."/>
            <person name="Obokata J."/>
            <person name="Shigenobu S."/>
        </authorList>
    </citation>
    <scope>NUCLEOTIDE SEQUENCE [LARGE SCALE GENOMIC DNA]</scope>
</reference>
<dbReference type="AlphaFoldDB" id="A0AAV4CFW9"/>
<evidence type="ECO:0000313" key="2">
    <source>
        <dbReference type="EMBL" id="GFO30167.1"/>
    </source>
</evidence>
<gene>
    <name evidence="2" type="ORF">PoB_005667200</name>
</gene>
<accession>A0AAV4CFW9</accession>